<evidence type="ECO:0000313" key="15">
    <source>
        <dbReference type="EMBL" id="EXC29911.1"/>
    </source>
</evidence>
<evidence type="ECO:0000256" key="7">
    <source>
        <dbReference type="ARBA" id="ARBA00022737"/>
    </source>
</evidence>
<dbReference type="Pfam" id="PF08263">
    <property type="entry name" value="LRRNT_2"/>
    <property type="match status" value="1"/>
</dbReference>
<dbReference type="eggNOG" id="KOG0619">
    <property type="taxonomic scope" value="Eukaryota"/>
</dbReference>
<dbReference type="Pfam" id="PF13855">
    <property type="entry name" value="LRR_8"/>
    <property type="match status" value="3"/>
</dbReference>
<sequence length="952" mass="105591">MLPTSGWSLKLPRAIFLVLLLQIQLVFGLVNTKVGDPQIRCIDKERQALVSLFQSSSSNWLPWLTEEDCCKWEGVHCSNQTNHVIAIHIPPQQVIGYSLAQGAINRSLIELQQLESLNLSSNYIRQIPPFLGFLGNLRYLDLSNTDVSGAIPTELGNLFNIKYLDLSGNSYAQVQNLKWLSNLSSLEYLDLSLLNLSKSHDWLQTINGLPKLRTLRLGGCVLPAPTVSSLSHTSYSNSQPILEEIDLHGNYLTSSIFPWLFSHSSTKIFYLNVSNNQLNGVIPEAFGNMNLLQFLDLSNNQLEGGIPKSFGNLCSLRELYLMGNRISGQLDTFIETLSKCSRNSSVSLSPSSNETMELFLNSTRLSLKVLDLGNNYLSGTVPEVIGNFTELEVFHVGENSLKGVISESHFSKLSKLRYLDLSSNSLLLNFTDDWVPPFQLDTIKASSLNLGRRFPKWIQTQNNYSELDISNASISGTIPTWLWTLLSSKSCRINLSHNQLSGRLPNLSIDLPSLPELNLSSNQLEGPIPSFLSNVKSLDLSNNNLSGPISFLCTGRSLPEITFVDLSNNQLSGELPDCWGLFRYLVILDVANNNLSGKIPASMGALGNIQALQLRNNKFFGELPASWFCPKLQVLDLGGNEISGPVPEWIGDGFPDFLIVLSLRSNNFSGSIPSKLCHLAYIQLFDLSGNNISGEIPKCLNNLTALTERSQKPNMTIRIPYTSGLGSEGVYKSTFDAESSVNWQRKVYEYKNILGLLKCIDLSNNALAGQIPEEITHLAGLVSLNLSWNSLTGQIPRDIGDLKELTTLDLSRNRLYGQIPPSLSQIDFLALLNLSNNNLTGRIPKGTQLGLDAAFYAGNPGLCGFPLEECEAPEPEGSTRNEQGDEEDSFITQGFYFSTGLGYAVGIWVVIGTLIFSDSWRFKYLKFLSDIYDWLYVMILLNKAKLERMLKT</sequence>
<dbReference type="PRINTS" id="PR00019">
    <property type="entry name" value="LEURICHRPT"/>
</dbReference>
<evidence type="ECO:0000256" key="9">
    <source>
        <dbReference type="ARBA" id="ARBA00023136"/>
    </source>
</evidence>
<dbReference type="InterPro" id="IPR013210">
    <property type="entry name" value="LRR_N_plant-typ"/>
</dbReference>
<keyword evidence="15" id="KW-0418">Kinase</keyword>
<comment type="similarity">
    <text evidence="2">Belongs to the RLP family.</text>
</comment>
<dbReference type="KEGG" id="mnt:21398215"/>
<keyword evidence="10 15" id="KW-0675">Receptor</keyword>
<feature type="chain" id="PRO_5004930338" evidence="13">
    <location>
        <begin position="29"/>
        <end position="952"/>
    </location>
</feature>
<keyword evidence="9 12" id="KW-0472">Membrane</keyword>
<keyword evidence="11" id="KW-0325">Glycoprotein</keyword>
<dbReference type="SUPFAM" id="SSF52058">
    <property type="entry name" value="L domain-like"/>
    <property type="match status" value="3"/>
</dbReference>
<evidence type="ECO:0000256" key="10">
    <source>
        <dbReference type="ARBA" id="ARBA00023170"/>
    </source>
</evidence>
<dbReference type="FunFam" id="3.80.10.10:FF:000095">
    <property type="entry name" value="LRR receptor-like serine/threonine-protein kinase GSO1"/>
    <property type="match status" value="1"/>
</dbReference>
<dbReference type="GO" id="GO:0005886">
    <property type="term" value="C:plasma membrane"/>
    <property type="evidence" value="ECO:0007669"/>
    <property type="project" value="UniProtKB-SubCell"/>
</dbReference>
<dbReference type="InterPro" id="IPR046956">
    <property type="entry name" value="RLP23-like"/>
</dbReference>
<accession>W9SHE5</accession>
<dbReference type="Proteomes" id="UP000030645">
    <property type="component" value="Unassembled WGS sequence"/>
</dbReference>
<reference evidence="16" key="1">
    <citation type="submission" date="2013-01" db="EMBL/GenBank/DDBJ databases">
        <title>Draft Genome Sequence of a Mulberry Tree, Morus notabilis C.K. Schneid.</title>
        <authorList>
            <person name="He N."/>
            <person name="Zhao S."/>
        </authorList>
    </citation>
    <scope>NUCLEOTIDE SEQUENCE</scope>
</reference>
<evidence type="ECO:0000256" key="11">
    <source>
        <dbReference type="ARBA" id="ARBA00023180"/>
    </source>
</evidence>
<evidence type="ECO:0000313" key="16">
    <source>
        <dbReference type="Proteomes" id="UP000030645"/>
    </source>
</evidence>
<gene>
    <name evidence="15" type="ORF">L484_015103</name>
</gene>
<keyword evidence="4" id="KW-0433">Leucine-rich repeat</keyword>
<dbReference type="EMBL" id="KE346196">
    <property type="protein sequence ID" value="EXC29911.1"/>
    <property type="molecule type" value="Genomic_DNA"/>
</dbReference>
<dbReference type="FunFam" id="3.80.10.10:FF:000041">
    <property type="entry name" value="LRR receptor-like serine/threonine-protein kinase ERECTA"/>
    <property type="match status" value="1"/>
</dbReference>
<name>W9SHE5_9ROSA</name>
<dbReference type="InterPro" id="IPR003591">
    <property type="entry name" value="Leu-rich_rpt_typical-subtyp"/>
</dbReference>
<dbReference type="InterPro" id="IPR032675">
    <property type="entry name" value="LRR_dom_sf"/>
</dbReference>
<dbReference type="STRING" id="981085.W9SHE5"/>
<evidence type="ECO:0000256" key="5">
    <source>
        <dbReference type="ARBA" id="ARBA00022692"/>
    </source>
</evidence>
<dbReference type="Pfam" id="PF00560">
    <property type="entry name" value="LRR_1"/>
    <property type="match status" value="10"/>
</dbReference>
<dbReference type="Gene3D" id="3.80.10.10">
    <property type="entry name" value="Ribonuclease Inhibitor"/>
    <property type="match status" value="3"/>
</dbReference>
<dbReference type="PANTHER" id="PTHR48063">
    <property type="entry name" value="LRR RECEPTOR-LIKE KINASE"/>
    <property type="match status" value="1"/>
</dbReference>
<keyword evidence="8 12" id="KW-1133">Transmembrane helix</keyword>
<evidence type="ECO:0000256" key="2">
    <source>
        <dbReference type="ARBA" id="ARBA00009592"/>
    </source>
</evidence>
<evidence type="ECO:0000259" key="14">
    <source>
        <dbReference type="Pfam" id="PF08263"/>
    </source>
</evidence>
<dbReference type="SMART" id="SM00369">
    <property type="entry name" value="LRR_TYP"/>
    <property type="match status" value="8"/>
</dbReference>
<evidence type="ECO:0000256" key="3">
    <source>
        <dbReference type="ARBA" id="ARBA00022475"/>
    </source>
</evidence>
<protein>
    <submittedName>
        <fullName evidence="15">LRR receptor-like serine/threonine-protein kinase GSO1</fullName>
    </submittedName>
</protein>
<keyword evidence="5 12" id="KW-0812">Transmembrane</keyword>
<keyword evidence="15" id="KW-0808">Transferase</keyword>
<evidence type="ECO:0000256" key="13">
    <source>
        <dbReference type="SAM" id="SignalP"/>
    </source>
</evidence>
<dbReference type="AlphaFoldDB" id="W9SHE5"/>
<evidence type="ECO:0000256" key="6">
    <source>
        <dbReference type="ARBA" id="ARBA00022729"/>
    </source>
</evidence>
<evidence type="ECO:0000256" key="1">
    <source>
        <dbReference type="ARBA" id="ARBA00004251"/>
    </source>
</evidence>
<feature type="signal peptide" evidence="13">
    <location>
        <begin position="1"/>
        <end position="28"/>
    </location>
</feature>
<dbReference type="FunFam" id="3.80.10.10:FF:001347">
    <property type="entry name" value="LRR receptor-like serine/threonine-protein kinase GSO2"/>
    <property type="match status" value="1"/>
</dbReference>
<dbReference type="InterPro" id="IPR001611">
    <property type="entry name" value="Leu-rich_rpt"/>
</dbReference>
<dbReference type="PROSITE" id="PS51450">
    <property type="entry name" value="LRR"/>
    <property type="match status" value="1"/>
</dbReference>
<feature type="transmembrane region" description="Helical" evidence="12">
    <location>
        <begin position="895"/>
        <end position="916"/>
    </location>
</feature>
<keyword evidence="3" id="KW-1003">Cell membrane</keyword>
<comment type="subcellular location">
    <subcellularLocation>
        <location evidence="1">Cell membrane</location>
        <topology evidence="1">Single-pass type I membrane protein</topology>
    </subcellularLocation>
</comment>
<dbReference type="PANTHER" id="PTHR48063:SF101">
    <property type="entry name" value="LRR RECEPTOR-LIKE SERINE_THREONINE-PROTEIN KINASE FLS2"/>
    <property type="match status" value="1"/>
</dbReference>
<proteinExistence type="inferred from homology"/>
<dbReference type="FunFam" id="3.80.10.10:FF:000111">
    <property type="entry name" value="LRR receptor-like serine/threonine-protein kinase ERECTA"/>
    <property type="match status" value="1"/>
</dbReference>
<keyword evidence="7" id="KW-0677">Repeat</keyword>
<evidence type="ECO:0000256" key="8">
    <source>
        <dbReference type="ARBA" id="ARBA00022989"/>
    </source>
</evidence>
<evidence type="ECO:0000256" key="4">
    <source>
        <dbReference type="ARBA" id="ARBA00022614"/>
    </source>
</evidence>
<dbReference type="GO" id="GO:0016301">
    <property type="term" value="F:kinase activity"/>
    <property type="evidence" value="ECO:0007669"/>
    <property type="project" value="UniProtKB-KW"/>
</dbReference>
<keyword evidence="16" id="KW-1185">Reference proteome</keyword>
<organism evidence="15 16">
    <name type="scientific">Morus notabilis</name>
    <dbReference type="NCBI Taxonomy" id="981085"/>
    <lineage>
        <taxon>Eukaryota</taxon>
        <taxon>Viridiplantae</taxon>
        <taxon>Streptophyta</taxon>
        <taxon>Embryophyta</taxon>
        <taxon>Tracheophyta</taxon>
        <taxon>Spermatophyta</taxon>
        <taxon>Magnoliopsida</taxon>
        <taxon>eudicotyledons</taxon>
        <taxon>Gunneridae</taxon>
        <taxon>Pentapetalae</taxon>
        <taxon>rosids</taxon>
        <taxon>fabids</taxon>
        <taxon>Rosales</taxon>
        <taxon>Moraceae</taxon>
        <taxon>Moreae</taxon>
        <taxon>Morus</taxon>
    </lineage>
</organism>
<feature type="domain" description="Leucine-rich repeat-containing N-terminal plant-type" evidence="14">
    <location>
        <begin position="43"/>
        <end position="78"/>
    </location>
</feature>
<evidence type="ECO:0000256" key="12">
    <source>
        <dbReference type="SAM" id="Phobius"/>
    </source>
</evidence>
<keyword evidence="6 13" id="KW-0732">Signal</keyword>
<dbReference type="OrthoDB" id="1401307at2759"/>